<proteinExistence type="predicted"/>
<evidence type="ECO:0000313" key="2">
    <source>
        <dbReference type="Proteomes" id="UP000266673"/>
    </source>
</evidence>
<dbReference type="InterPro" id="IPR036875">
    <property type="entry name" value="Znf_CCHC_sf"/>
</dbReference>
<keyword evidence="2" id="KW-1185">Reference proteome</keyword>
<gene>
    <name evidence="1" type="ORF">C2G38_2120010</name>
</gene>
<comment type="caution">
    <text evidence="1">The sequence shown here is derived from an EMBL/GenBank/DDBJ whole genome shotgun (WGS) entry which is preliminary data.</text>
</comment>
<dbReference type="OrthoDB" id="2320923at2759"/>
<protein>
    <recommendedName>
        <fullName evidence="3">CCHC-type domain-containing protein</fullName>
    </recommendedName>
</protein>
<dbReference type="Proteomes" id="UP000266673">
    <property type="component" value="Unassembled WGS sequence"/>
</dbReference>
<dbReference type="GO" id="GO:0008270">
    <property type="term" value="F:zinc ion binding"/>
    <property type="evidence" value="ECO:0007669"/>
    <property type="project" value="InterPro"/>
</dbReference>
<dbReference type="GO" id="GO:0003676">
    <property type="term" value="F:nucleic acid binding"/>
    <property type="evidence" value="ECO:0007669"/>
    <property type="project" value="InterPro"/>
</dbReference>
<evidence type="ECO:0000313" key="1">
    <source>
        <dbReference type="EMBL" id="RIB04719.1"/>
    </source>
</evidence>
<name>A0A397U7I3_9GLOM</name>
<dbReference type="AlphaFoldDB" id="A0A397U7I3"/>
<sequence>ISKGKTAVQEITNQVNNMQENCTVDTSLRPQRKCLLCRTPGHYQKKCPGAKEN</sequence>
<reference evidence="1 2" key="1">
    <citation type="submission" date="2018-06" db="EMBL/GenBank/DDBJ databases">
        <title>Comparative genomics reveals the genomic features of Rhizophagus irregularis, R. cerebriforme, R. diaphanum and Gigaspora rosea, and their symbiotic lifestyle signature.</title>
        <authorList>
            <person name="Morin E."/>
            <person name="San Clemente H."/>
            <person name="Chen E.C.H."/>
            <person name="De La Providencia I."/>
            <person name="Hainaut M."/>
            <person name="Kuo A."/>
            <person name="Kohler A."/>
            <person name="Murat C."/>
            <person name="Tang N."/>
            <person name="Roy S."/>
            <person name="Loubradou J."/>
            <person name="Henrissat B."/>
            <person name="Grigoriev I.V."/>
            <person name="Corradi N."/>
            <person name="Roux C."/>
            <person name="Martin F.M."/>
        </authorList>
    </citation>
    <scope>NUCLEOTIDE SEQUENCE [LARGE SCALE GENOMIC DNA]</scope>
    <source>
        <strain evidence="1 2">DAOM 194757</strain>
    </source>
</reference>
<evidence type="ECO:0008006" key="3">
    <source>
        <dbReference type="Google" id="ProtNLM"/>
    </source>
</evidence>
<dbReference type="EMBL" id="QKWP01002119">
    <property type="protein sequence ID" value="RIB04719.1"/>
    <property type="molecule type" value="Genomic_DNA"/>
</dbReference>
<feature type="non-terminal residue" evidence="1">
    <location>
        <position position="1"/>
    </location>
</feature>
<accession>A0A397U7I3</accession>
<dbReference type="SUPFAM" id="SSF57756">
    <property type="entry name" value="Retrovirus zinc finger-like domains"/>
    <property type="match status" value="1"/>
</dbReference>
<organism evidence="1 2">
    <name type="scientific">Gigaspora rosea</name>
    <dbReference type="NCBI Taxonomy" id="44941"/>
    <lineage>
        <taxon>Eukaryota</taxon>
        <taxon>Fungi</taxon>
        <taxon>Fungi incertae sedis</taxon>
        <taxon>Mucoromycota</taxon>
        <taxon>Glomeromycotina</taxon>
        <taxon>Glomeromycetes</taxon>
        <taxon>Diversisporales</taxon>
        <taxon>Gigasporaceae</taxon>
        <taxon>Gigaspora</taxon>
    </lineage>
</organism>